<sequence>MIEHTYRRTPAEAIATIATPEDPDRWRAFEEHGCTVQFVYARIFVPQFSPSKPEAEGAEP</sequence>
<organism evidence="1 2">
    <name type="scientific">Shinella lacus</name>
    <dbReference type="NCBI Taxonomy" id="2654216"/>
    <lineage>
        <taxon>Bacteria</taxon>
        <taxon>Pseudomonadati</taxon>
        <taxon>Pseudomonadota</taxon>
        <taxon>Alphaproteobacteria</taxon>
        <taxon>Hyphomicrobiales</taxon>
        <taxon>Rhizobiaceae</taxon>
        <taxon>Shinella</taxon>
    </lineage>
</organism>
<protein>
    <submittedName>
        <fullName evidence="1">Uncharacterized protein</fullName>
    </submittedName>
</protein>
<name>A0ABT1R6V7_9HYPH</name>
<comment type="caution">
    <text evidence="1">The sequence shown here is derived from an EMBL/GenBank/DDBJ whole genome shotgun (WGS) entry which is preliminary data.</text>
</comment>
<evidence type="ECO:0000313" key="2">
    <source>
        <dbReference type="Proteomes" id="UP000996601"/>
    </source>
</evidence>
<proteinExistence type="predicted"/>
<reference evidence="1" key="1">
    <citation type="submission" date="2021-07" db="EMBL/GenBank/DDBJ databases">
        <title>Shinella sp. nov., a novel member of the genus Shinella from water.</title>
        <authorList>
            <person name="Deng Y."/>
        </authorList>
    </citation>
    <scope>NUCLEOTIDE SEQUENCE</scope>
    <source>
        <strain evidence="1">CPCC 100929</strain>
    </source>
</reference>
<gene>
    <name evidence="1" type="ORF">GB927_012760</name>
</gene>
<dbReference type="EMBL" id="WHSB02000004">
    <property type="protein sequence ID" value="MCQ4630916.1"/>
    <property type="molecule type" value="Genomic_DNA"/>
</dbReference>
<accession>A0ABT1R6V7</accession>
<evidence type="ECO:0000313" key="1">
    <source>
        <dbReference type="EMBL" id="MCQ4630916.1"/>
    </source>
</evidence>
<keyword evidence="2" id="KW-1185">Reference proteome</keyword>
<dbReference type="Proteomes" id="UP000996601">
    <property type="component" value="Unassembled WGS sequence"/>
</dbReference>